<protein>
    <submittedName>
        <fullName evidence="2">Plasmid stabilization system</fullName>
    </submittedName>
</protein>
<dbReference type="eggNOG" id="COG3668">
    <property type="taxonomic scope" value="Bacteria"/>
</dbReference>
<keyword evidence="3" id="KW-1185">Reference proteome</keyword>
<proteinExistence type="predicted"/>
<dbReference type="EMBL" id="CP002955">
    <property type="protein sequence ID" value="AEL28178.1"/>
    <property type="molecule type" value="Genomic_DNA"/>
</dbReference>
<dbReference type="Pfam" id="PF05016">
    <property type="entry name" value="ParE_toxin"/>
    <property type="match status" value="1"/>
</dbReference>
<dbReference type="KEGG" id="cmr:Cycma_4479"/>
<name>G0J0A5_CYCMS</name>
<dbReference type="Gene3D" id="3.30.2310.20">
    <property type="entry name" value="RelE-like"/>
    <property type="match status" value="1"/>
</dbReference>
<dbReference type="InterPro" id="IPR007712">
    <property type="entry name" value="RelE/ParE_toxin"/>
</dbReference>
<evidence type="ECO:0000256" key="1">
    <source>
        <dbReference type="ARBA" id="ARBA00022649"/>
    </source>
</evidence>
<reference evidence="3" key="1">
    <citation type="submission" date="2011-07" db="EMBL/GenBank/DDBJ databases">
        <title>The complete genome of Cyclobacterium marinum DSM 745.</title>
        <authorList>
            <person name="Lucas S."/>
            <person name="Han J."/>
            <person name="Lapidus A."/>
            <person name="Bruce D."/>
            <person name="Goodwin L."/>
            <person name="Pitluck S."/>
            <person name="Peters L."/>
            <person name="Kyrpides N."/>
            <person name="Mavromatis K."/>
            <person name="Ivanova N."/>
            <person name="Ovchinnikova G."/>
            <person name="Chertkov O."/>
            <person name="Detter J.C."/>
            <person name="Tapia R."/>
            <person name="Han C."/>
            <person name="Land M."/>
            <person name="Hauser L."/>
            <person name="Markowitz V."/>
            <person name="Cheng J.-F."/>
            <person name="Hugenholtz P."/>
            <person name="Woyke T."/>
            <person name="Wu D."/>
            <person name="Tindall B."/>
            <person name="Schuetze A."/>
            <person name="Brambilla E."/>
            <person name="Klenk H.-P."/>
            <person name="Eisen J.A."/>
        </authorList>
    </citation>
    <scope>NUCLEOTIDE SEQUENCE [LARGE SCALE GENOMIC DNA]</scope>
    <source>
        <strain evidence="3">ATCC 25205 / DSM 745 / LMG 13164 / NCIMB 1802</strain>
    </source>
</reference>
<sequence length="84" mass="10215">MDRIVDYLEENWTEKEIEKFFKRLEEALKQLSQHPQSFKKSERKEGAREFQLSPHNTLFYSYNAQRLEVLLLWPNNDDPSKLDQ</sequence>
<evidence type="ECO:0000313" key="3">
    <source>
        <dbReference type="Proteomes" id="UP000001635"/>
    </source>
</evidence>
<dbReference type="Proteomes" id="UP000001635">
    <property type="component" value="Chromosome"/>
</dbReference>
<accession>G0J0A5</accession>
<keyword evidence="1" id="KW-1277">Toxin-antitoxin system</keyword>
<dbReference type="InterPro" id="IPR035093">
    <property type="entry name" value="RelE/ParE_toxin_dom_sf"/>
</dbReference>
<organism evidence="2 3">
    <name type="scientific">Cyclobacterium marinum (strain ATCC 25205 / DSM 745 / LMG 13164 / NCIMB 1802)</name>
    <name type="common">Flectobacillus marinus</name>
    <dbReference type="NCBI Taxonomy" id="880070"/>
    <lineage>
        <taxon>Bacteria</taxon>
        <taxon>Pseudomonadati</taxon>
        <taxon>Bacteroidota</taxon>
        <taxon>Cytophagia</taxon>
        <taxon>Cytophagales</taxon>
        <taxon>Cyclobacteriaceae</taxon>
        <taxon>Cyclobacterium</taxon>
    </lineage>
</organism>
<evidence type="ECO:0000313" key="2">
    <source>
        <dbReference type="EMBL" id="AEL28178.1"/>
    </source>
</evidence>
<dbReference type="AlphaFoldDB" id="G0J0A5"/>
<gene>
    <name evidence="2" type="ordered locus">Cycma_4479</name>
</gene>
<dbReference type="HOGENOM" id="CLU_147162_8_3_10"/>
<dbReference type="OrthoDB" id="1098070at2"/>